<evidence type="ECO:0000256" key="1">
    <source>
        <dbReference type="SAM" id="Phobius"/>
    </source>
</evidence>
<reference evidence="2 3" key="1">
    <citation type="submission" date="2018-01" db="EMBL/GenBank/DDBJ databases">
        <title>Whole genome analyses suggest that Burkholderia sensu lato contains two further novel genera in the rhizoxinica-symbiotica group Mycetohabitans gen. nov., and Trinickia gen. nov.: implications for the evolution of diazotrophy and nodulation in the Burkholderiaceae.</title>
        <authorList>
            <person name="Estrada-de los Santos P."/>
            <person name="Palmer M."/>
            <person name="Chavez-Ramirez B."/>
            <person name="Beukes C."/>
            <person name="Steenkamp E.T."/>
            <person name="Hirsch A.M."/>
            <person name="Manyaka P."/>
            <person name="Maluk M."/>
            <person name="Lafos M."/>
            <person name="Crook M."/>
            <person name="Gross E."/>
            <person name="Simon M.F."/>
            <person name="Bueno dos Reis Junior F."/>
            <person name="Poole P.S."/>
            <person name="Venter S.N."/>
            <person name="James E.K."/>
        </authorList>
    </citation>
    <scope>NUCLEOTIDE SEQUENCE [LARGE SCALE GENOMIC DNA]</scope>
    <source>
        <strain evidence="2 3">GP25-8</strain>
    </source>
</reference>
<dbReference type="AlphaFoldDB" id="A0A2N7VKZ5"/>
<evidence type="ECO:0000313" key="3">
    <source>
        <dbReference type="Proteomes" id="UP000235347"/>
    </source>
</evidence>
<dbReference type="Proteomes" id="UP000235347">
    <property type="component" value="Unassembled WGS sequence"/>
</dbReference>
<accession>A0A2N7VKZ5</accession>
<dbReference type="EMBL" id="PNYB01000028">
    <property type="protein sequence ID" value="PMS17796.1"/>
    <property type="molecule type" value="Genomic_DNA"/>
</dbReference>
<name>A0A2N7VKZ5_9BURK</name>
<evidence type="ECO:0000313" key="2">
    <source>
        <dbReference type="EMBL" id="PMS17796.1"/>
    </source>
</evidence>
<feature type="transmembrane region" description="Helical" evidence="1">
    <location>
        <begin position="31"/>
        <end position="53"/>
    </location>
</feature>
<gene>
    <name evidence="2" type="ORF">C0Z19_24075</name>
</gene>
<keyword evidence="1" id="KW-1133">Transmembrane helix</keyword>
<keyword evidence="1" id="KW-0812">Transmembrane</keyword>
<organism evidence="2 3">
    <name type="scientific">Trinickia soli</name>
    <dbReference type="NCBI Taxonomy" id="380675"/>
    <lineage>
        <taxon>Bacteria</taxon>
        <taxon>Pseudomonadati</taxon>
        <taxon>Pseudomonadota</taxon>
        <taxon>Betaproteobacteria</taxon>
        <taxon>Burkholderiales</taxon>
        <taxon>Burkholderiaceae</taxon>
        <taxon>Trinickia</taxon>
    </lineage>
</organism>
<comment type="caution">
    <text evidence="2">The sequence shown here is derived from an EMBL/GenBank/DDBJ whole genome shotgun (WGS) entry which is preliminary data.</text>
</comment>
<keyword evidence="3" id="KW-1185">Reference proteome</keyword>
<proteinExistence type="predicted"/>
<sequence length="63" mass="7467">MGIWSWLIILVFSIVMLYPYVRIIRRTGHSGWWVLIMFVPLVNLAMLWVFAFAKWPAVDRANT</sequence>
<dbReference type="RefSeq" id="WP_102612361.1">
    <property type="nucleotide sequence ID" value="NZ_CADIKD010000024.1"/>
</dbReference>
<protein>
    <recommendedName>
        <fullName evidence="4">DUF805 domain-containing protein</fullName>
    </recommendedName>
</protein>
<keyword evidence="1" id="KW-0472">Membrane</keyword>
<evidence type="ECO:0008006" key="4">
    <source>
        <dbReference type="Google" id="ProtNLM"/>
    </source>
</evidence>
<feature type="transmembrane region" description="Helical" evidence="1">
    <location>
        <begin position="6"/>
        <end position="24"/>
    </location>
</feature>